<dbReference type="InterPro" id="IPR050767">
    <property type="entry name" value="Sel1_AlgK"/>
</dbReference>
<dbReference type="RefSeq" id="WP_380250776.1">
    <property type="nucleotide sequence ID" value="NZ_JBHUII010000004.1"/>
</dbReference>
<sequence length="228" mass="25687">MKSTLLIIFTIGFVLCFPDSSRSSSQEVTNGLSAYSRDEYSTAFDLFTKSAEVNDPEGLYYLGRLHIRGEGTKKNDYKAYKLIKKSAELHFVDAEYLLGIMYLTGTGIGTDRKTALHWFERAGEQGHTKAQYRAAEISISKWPPDKSLNLYEKAARSGHVEAQFKLGGNLLLLAKNQDDRIKTYYWLKIAANNGHKKAASLLKTSVTYLSAEELIEAEKLVKNWEDAQ</sequence>
<gene>
    <name evidence="1" type="ORF">ACFSKO_09310</name>
</gene>
<dbReference type="Gene3D" id="1.25.40.10">
    <property type="entry name" value="Tetratricopeptide repeat domain"/>
    <property type="match status" value="2"/>
</dbReference>
<name>A0ABW5BI83_9PROT</name>
<dbReference type="SUPFAM" id="SSF81901">
    <property type="entry name" value="HCP-like"/>
    <property type="match status" value="1"/>
</dbReference>
<protein>
    <submittedName>
        <fullName evidence="1">Tetratricopeptide repeat protein</fullName>
    </submittedName>
</protein>
<dbReference type="SMART" id="SM00671">
    <property type="entry name" value="SEL1"/>
    <property type="match status" value="4"/>
</dbReference>
<dbReference type="Pfam" id="PF08238">
    <property type="entry name" value="Sel1"/>
    <property type="match status" value="5"/>
</dbReference>
<dbReference type="Proteomes" id="UP001597294">
    <property type="component" value="Unassembled WGS sequence"/>
</dbReference>
<accession>A0ABW5BI83</accession>
<evidence type="ECO:0000313" key="2">
    <source>
        <dbReference type="Proteomes" id="UP001597294"/>
    </source>
</evidence>
<dbReference type="PANTHER" id="PTHR11102:SF160">
    <property type="entry name" value="ERAD-ASSOCIATED E3 UBIQUITIN-PROTEIN LIGASE COMPONENT HRD3"/>
    <property type="match status" value="1"/>
</dbReference>
<organism evidence="1 2">
    <name type="scientific">Kiloniella antarctica</name>
    <dbReference type="NCBI Taxonomy" id="1550907"/>
    <lineage>
        <taxon>Bacteria</taxon>
        <taxon>Pseudomonadati</taxon>
        <taxon>Pseudomonadota</taxon>
        <taxon>Alphaproteobacteria</taxon>
        <taxon>Rhodospirillales</taxon>
        <taxon>Kiloniellaceae</taxon>
        <taxon>Kiloniella</taxon>
    </lineage>
</organism>
<dbReference type="PANTHER" id="PTHR11102">
    <property type="entry name" value="SEL-1-LIKE PROTEIN"/>
    <property type="match status" value="1"/>
</dbReference>
<dbReference type="InterPro" id="IPR011990">
    <property type="entry name" value="TPR-like_helical_dom_sf"/>
</dbReference>
<comment type="caution">
    <text evidence="1">The sequence shown here is derived from an EMBL/GenBank/DDBJ whole genome shotgun (WGS) entry which is preliminary data.</text>
</comment>
<keyword evidence="2" id="KW-1185">Reference proteome</keyword>
<evidence type="ECO:0000313" key="1">
    <source>
        <dbReference type="EMBL" id="MFD2205808.1"/>
    </source>
</evidence>
<proteinExistence type="predicted"/>
<dbReference type="EMBL" id="JBHUII010000004">
    <property type="protein sequence ID" value="MFD2205808.1"/>
    <property type="molecule type" value="Genomic_DNA"/>
</dbReference>
<reference evidence="2" key="1">
    <citation type="journal article" date="2019" name="Int. J. Syst. Evol. Microbiol.">
        <title>The Global Catalogue of Microorganisms (GCM) 10K type strain sequencing project: providing services to taxonomists for standard genome sequencing and annotation.</title>
        <authorList>
            <consortium name="The Broad Institute Genomics Platform"/>
            <consortium name="The Broad Institute Genome Sequencing Center for Infectious Disease"/>
            <person name="Wu L."/>
            <person name="Ma J."/>
        </authorList>
    </citation>
    <scope>NUCLEOTIDE SEQUENCE [LARGE SCALE GENOMIC DNA]</scope>
    <source>
        <strain evidence="2">CGMCC 4.7192</strain>
    </source>
</reference>
<dbReference type="InterPro" id="IPR006597">
    <property type="entry name" value="Sel1-like"/>
</dbReference>